<keyword evidence="6" id="KW-0862">Zinc</keyword>
<keyword evidence="3" id="KW-0645">Protease</keyword>
<dbReference type="PANTHER" id="PTHR43808:SF31">
    <property type="entry name" value="N-ACETYL-L-CITRULLINE DEACETYLASE"/>
    <property type="match status" value="1"/>
</dbReference>
<evidence type="ECO:0000256" key="5">
    <source>
        <dbReference type="ARBA" id="ARBA00022801"/>
    </source>
</evidence>
<dbReference type="PANTHER" id="PTHR43808">
    <property type="entry name" value="ACETYLORNITHINE DEACETYLASE"/>
    <property type="match status" value="1"/>
</dbReference>
<evidence type="ECO:0000256" key="7">
    <source>
        <dbReference type="ARBA" id="ARBA00022997"/>
    </source>
</evidence>
<dbReference type="AlphaFoldDB" id="A0A135L597"/>
<keyword evidence="10" id="KW-1185">Reference proteome</keyword>
<keyword evidence="5" id="KW-0378">Hydrolase</keyword>
<dbReference type="CDD" id="cd03888">
    <property type="entry name" value="M20_PepV"/>
    <property type="match status" value="1"/>
</dbReference>
<dbReference type="RefSeq" id="WP_068725436.1">
    <property type="nucleotide sequence ID" value="NZ_LSKU01000001.1"/>
</dbReference>
<dbReference type="GO" id="GO:0008270">
    <property type="term" value="F:zinc ion binding"/>
    <property type="evidence" value="ECO:0007669"/>
    <property type="project" value="InterPro"/>
</dbReference>
<evidence type="ECO:0000313" key="10">
    <source>
        <dbReference type="Proteomes" id="UP000070352"/>
    </source>
</evidence>
<evidence type="ECO:0000256" key="1">
    <source>
        <dbReference type="ARBA" id="ARBA00001947"/>
    </source>
</evidence>
<evidence type="ECO:0000256" key="4">
    <source>
        <dbReference type="ARBA" id="ARBA00022723"/>
    </source>
</evidence>
<accession>A0A135L597</accession>
<dbReference type="Gene3D" id="3.40.630.10">
    <property type="entry name" value="Zn peptidases"/>
    <property type="match status" value="1"/>
</dbReference>
<reference evidence="9 10" key="1">
    <citation type="submission" date="2016-02" db="EMBL/GenBank/DDBJ databases">
        <title>Draft Genome for Tepidibacillus decaturensis nov. sp. Strain Z9, an Anaerobic, Moderately Thermophilic and Heterotrophic Bacterium from Deep Subsurface of the Illinois Basin, USA.</title>
        <authorList>
            <person name="Dong Y."/>
            <person name="Chang J.Y."/>
            <person name="Sanford R."/>
            <person name="Fouke B.W."/>
        </authorList>
    </citation>
    <scope>NUCLEOTIDE SEQUENCE [LARGE SCALE GENOMIC DNA]</scope>
    <source>
        <strain evidence="9 10">Z9</strain>
    </source>
</reference>
<dbReference type="NCBIfam" id="TIGR01887">
    <property type="entry name" value="dipeptidaselike"/>
    <property type="match status" value="1"/>
</dbReference>
<dbReference type="Proteomes" id="UP000070352">
    <property type="component" value="Unassembled WGS sequence"/>
</dbReference>
<evidence type="ECO:0000256" key="2">
    <source>
        <dbReference type="ARBA" id="ARBA00006247"/>
    </source>
</evidence>
<dbReference type="GO" id="GO:0006508">
    <property type="term" value="P:proteolysis"/>
    <property type="evidence" value="ECO:0007669"/>
    <property type="project" value="UniProtKB-KW"/>
</dbReference>
<evidence type="ECO:0000313" key="9">
    <source>
        <dbReference type="EMBL" id="KXG44109.1"/>
    </source>
</evidence>
<dbReference type="NCBIfam" id="NF005591">
    <property type="entry name" value="PRK07318.1"/>
    <property type="match status" value="1"/>
</dbReference>
<dbReference type="SUPFAM" id="SSF55031">
    <property type="entry name" value="Bacterial exopeptidase dimerisation domain"/>
    <property type="match status" value="1"/>
</dbReference>
<dbReference type="STRING" id="1413211.U473_08915"/>
<dbReference type="Pfam" id="PF01546">
    <property type="entry name" value="Peptidase_M20"/>
    <property type="match status" value="1"/>
</dbReference>
<dbReference type="InterPro" id="IPR010964">
    <property type="entry name" value="M20A_pepV-rel"/>
</dbReference>
<keyword evidence="4" id="KW-0479">Metal-binding</keyword>
<evidence type="ECO:0000256" key="3">
    <source>
        <dbReference type="ARBA" id="ARBA00022670"/>
    </source>
</evidence>
<dbReference type="GO" id="GO:0006526">
    <property type="term" value="P:L-arginine biosynthetic process"/>
    <property type="evidence" value="ECO:0007669"/>
    <property type="project" value="TreeGrafter"/>
</dbReference>
<dbReference type="InterPro" id="IPR001261">
    <property type="entry name" value="ArgE/DapE_CS"/>
</dbReference>
<dbReference type="GO" id="GO:0008777">
    <property type="term" value="F:acetylornithine deacetylase activity"/>
    <property type="evidence" value="ECO:0007669"/>
    <property type="project" value="TreeGrafter"/>
</dbReference>
<organism evidence="9 10">
    <name type="scientific">Tepidibacillus decaturensis</name>
    <dbReference type="NCBI Taxonomy" id="1413211"/>
    <lineage>
        <taxon>Bacteria</taxon>
        <taxon>Bacillati</taxon>
        <taxon>Bacillota</taxon>
        <taxon>Bacilli</taxon>
        <taxon>Bacillales</taxon>
        <taxon>Bacillaceae</taxon>
        <taxon>Tepidibacillus</taxon>
    </lineage>
</organism>
<dbReference type="EMBL" id="LSKU01000001">
    <property type="protein sequence ID" value="KXG44109.1"/>
    <property type="molecule type" value="Genomic_DNA"/>
</dbReference>
<dbReference type="GO" id="GO:0016805">
    <property type="term" value="F:dipeptidase activity"/>
    <property type="evidence" value="ECO:0007669"/>
    <property type="project" value="UniProtKB-KW"/>
</dbReference>
<evidence type="ECO:0000256" key="8">
    <source>
        <dbReference type="ARBA" id="ARBA00023049"/>
    </source>
</evidence>
<comment type="similarity">
    <text evidence="2">Belongs to the peptidase M20A family.</text>
</comment>
<sequence length="469" mass="52579">MMIDWLKEVELRKEDLIRDTQEFLKIKSVLNEKEKNENAPFGKGIKEALEYALDTCEASGMNVKNLDGYAGHAEIGQGNEIIGILCHVDVVPEGDGWTTPPYAAEVRDGKIFARGAIDDKGPTMATIYAAKIVKDLNLNLNKRVRIIFGTDEESHWRGVHYYFEREEMPAMGFAPDADFPIIIAEKGIADITLEAKHQERVTSQKAFVQSFVSGKRPNMVPDLANVVIHGMAEQLEQIQSSFEQFLKEYPHHGDVSLNGENLIITLAGVSAHGMEPDKGVNAGLELIHFLMRVEQWLHIDPWMKWADQVLYRDYDGQKLGINYEDEITGALTVNSGILKMEKDKATITLNVRYPVTTLYEQMIRKIEGNGILWGITITNIDNSKPHHVDKNHSLVKTLQKVYKEQIGEEATLLSIGGGTYARALQVGVAFGPLFPGKVETAHQKDEYIEIEDLLKATAIYAQAIYELAK</sequence>
<dbReference type="OrthoDB" id="9761532at2"/>
<comment type="caution">
    <text evidence="9">The sequence shown here is derived from an EMBL/GenBank/DDBJ whole genome shotgun (WGS) entry which is preliminary data.</text>
</comment>
<dbReference type="SUPFAM" id="SSF53187">
    <property type="entry name" value="Zn-dependent exopeptidases"/>
    <property type="match status" value="1"/>
</dbReference>
<comment type="cofactor">
    <cofactor evidence="1">
        <name>Zn(2+)</name>
        <dbReference type="ChEBI" id="CHEBI:29105"/>
    </cofactor>
</comment>
<dbReference type="Gene3D" id="3.30.70.360">
    <property type="match status" value="2"/>
</dbReference>
<keyword evidence="8" id="KW-0482">Metalloprotease</keyword>
<gene>
    <name evidence="9" type="ORF">U473_08915</name>
</gene>
<dbReference type="GO" id="GO:0008237">
    <property type="term" value="F:metallopeptidase activity"/>
    <property type="evidence" value="ECO:0007669"/>
    <property type="project" value="UniProtKB-KW"/>
</dbReference>
<dbReference type="InterPro" id="IPR036264">
    <property type="entry name" value="Bact_exopeptidase_dim_dom"/>
</dbReference>
<protein>
    <submittedName>
        <fullName evidence="9">Dipeptidase PepV</fullName>
    </submittedName>
</protein>
<proteinExistence type="inferred from homology"/>
<keyword evidence="7" id="KW-0224">Dipeptidase</keyword>
<dbReference type="InterPro" id="IPR002933">
    <property type="entry name" value="Peptidase_M20"/>
</dbReference>
<evidence type="ECO:0000256" key="6">
    <source>
        <dbReference type="ARBA" id="ARBA00022833"/>
    </source>
</evidence>
<dbReference type="InterPro" id="IPR050072">
    <property type="entry name" value="Peptidase_M20A"/>
</dbReference>
<dbReference type="PROSITE" id="PS00759">
    <property type="entry name" value="ARGE_DAPE_CPG2_2"/>
    <property type="match status" value="1"/>
</dbReference>
<name>A0A135L597_9BACI</name>